<sequence length="65" mass="7416">MLAFFLAVLVQFAVVVSYGARAQAQINELKSTTQPLRDGQLVEIRTNVAWIRAELERERERGRAQ</sequence>
<dbReference type="Proteomes" id="UP001143509">
    <property type="component" value="Unassembled WGS sequence"/>
</dbReference>
<organism evidence="1 2">
    <name type="scientific">Brevundimonas intermedia</name>
    <dbReference type="NCBI Taxonomy" id="74315"/>
    <lineage>
        <taxon>Bacteria</taxon>
        <taxon>Pseudomonadati</taxon>
        <taxon>Pseudomonadota</taxon>
        <taxon>Alphaproteobacteria</taxon>
        <taxon>Caulobacterales</taxon>
        <taxon>Caulobacteraceae</taxon>
        <taxon>Brevundimonas</taxon>
    </lineage>
</organism>
<proteinExistence type="predicted"/>
<evidence type="ECO:0000313" key="2">
    <source>
        <dbReference type="Proteomes" id="UP001143509"/>
    </source>
</evidence>
<comment type="caution">
    <text evidence="1">The sequence shown here is derived from an EMBL/GenBank/DDBJ whole genome shotgun (WGS) entry which is preliminary data.</text>
</comment>
<name>A0ABQ5TB64_9CAUL</name>
<reference evidence="1" key="1">
    <citation type="journal article" date="2014" name="Int. J. Syst. Evol. Microbiol.">
        <title>Complete genome of a new Firmicutes species belonging to the dominant human colonic microbiota ('Ruminococcus bicirculans') reveals two chromosomes and a selective capacity to utilize plant glucans.</title>
        <authorList>
            <consortium name="NISC Comparative Sequencing Program"/>
            <person name="Wegmann U."/>
            <person name="Louis P."/>
            <person name="Goesmann A."/>
            <person name="Henrissat B."/>
            <person name="Duncan S.H."/>
            <person name="Flint H.J."/>
        </authorList>
    </citation>
    <scope>NUCLEOTIDE SEQUENCE</scope>
    <source>
        <strain evidence="1">VKM B-1499</strain>
    </source>
</reference>
<accession>A0ABQ5TB64</accession>
<reference evidence="1" key="2">
    <citation type="submission" date="2023-01" db="EMBL/GenBank/DDBJ databases">
        <authorList>
            <person name="Sun Q."/>
            <person name="Evtushenko L."/>
        </authorList>
    </citation>
    <scope>NUCLEOTIDE SEQUENCE</scope>
    <source>
        <strain evidence="1">VKM B-1499</strain>
    </source>
</reference>
<gene>
    <name evidence="1" type="ORF">GCM10017620_25960</name>
</gene>
<protein>
    <submittedName>
        <fullName evidence="1">Uncharacterized protein</fullName>
    </submittedName>
</protein>
<evidence type="ECO:0000313" key="1">
    <source>
        <dbReference type="EMBL" id="GLK49623.1"/>
    </source>
</evidence>
<dbReference type="EMBL" id="BSFD01000010">
    <property type="protein sequence ID" value="GLK49623.1"/>
    <property type="molecule type" value="Genomic_DNA"/>
</dbReference>
<keyword evidence="2" id="KW-1185">Reference proteome</keyword>